<name>A0AAE0L3J2_9CHLO</name>
<feature type="transmembrane region" description="Helical" evidence="2">
    <location>
        <begin position="12"/>
        <end position="28"/>
    </location>
</feature>
<keyword evidence="2" id="KW-0812">Transmembrane</keyword>
<reference evidence="4 5" key="1">
    <citation type="journal article" date="2015" name="Genome Biol. Evol.">
        <title>Comparative Genomics of a Bacterivorous Green Alga Reveals Evolutionary Causalities and Consequences of Phago-Mixotrophic Mode of Nutrition.</title>
        <authorList>
            <person name="Burns J.A."/>
            <person name="Paasch A."/>
            <person name="Narechania A."/>
            <person name="Kim E."/>
        </authorList>
    </citation>
    <scope>NUCLEOTIDE SEQUENCE [LARGE SCALE GENOMIC DNA]</scope>
    <source>
        <strain evidence="4 5">PLY_AMNH</strain>
    </source>
</reference>
<sequence length="161" mass="17636">DAAKRARANGPPLWALLAIAFFGFDEFLSVLYNPFYLVIVVFMAFVVKSVYTKLDVAAEMQMGLVPGLLAIYPKVLPALLSYLKDVAEKAQEIAEEQQKKHEEHVAKNPQQPPPSMVAQMPAYNMTELSPAASISPVTEEQSATSANISENGLRRRGAGEE</sequence>
<protein>
    <submittedName>
        <fullName evidence="4">Cell wall protein rhd3</fullName>
    </submittedName>
</protein>
<dbReference type="PANTHER" id="PTHR45923:SF2">
    <property type="entry name" value="PROTEIN SEY1"/>
    <property type="match status" value="1"/>
</dbReference>
<feature type="compositionally biased region" description="Basic and acidic residues" evidence="1">
    <location>
        <begin position="93"/>
        <end position="106"/>
    </location>
</feature>
<evidence type="ECO:0000313" key="4">
    <source>
        <dbReference type="EMBL" id="KAK3270557.1"/>
    </source>
</evidence>
<accession>A0AAE0L3J2</accession>
<dbReference type="EMBL" id="LGRX02010322">
    <property type="protein sequence ID" value="KAK3270557.1"/>
    <property type="molecule type" value="Genomic_DNA"/>
</dbReference>
<evidence type="ECO:0000313" key="5">
    <source>
        <dbReference type="Proteomes" id="UP001190700"/>
    </source>
</evidence>
<gene>
    <name evidence="4" type="ORF">CYMTET_21050</name>
</gene>
<dbReference type="GO" id="GO:0005783">
    <property type="term" value="C:endoplasmic reticulum"/>
    <property type="evidence" value="ECO:0007669"/>
    <property type="project" value="TreeGrafter"/>
</dbReference>
<feature type="compositionally biased region" description="Polar residues" evidence="1">
    <location>
        <begin position="135"/>
        <end position="150"/>
    </location>
</feature>
<organism evidence="4 5">
    <name type="scientific">Cymbomonas tetramitiformis</name>
    <dbReference type="NCBI Taxonomy" id="36881"/>
    <lineage>
        <taxon>Eukaryota</taxon>
        <taxon>Viridiplantae</taxon>
        <taxon>Chlorophyta</taxon>
        <taxon>Pyramimonadophyceae</taxon>
        <taxon>Pyramimonadales</taxon>
        <taxon>Pyramimonadaceae</taxon>
        <taxon>Cymbomonas</taxon>
    </lineage>
</organism>
<dbReference type="InterPro" id="IPR008803">
    <property type="entry name" value="RHD3/Sey1"/>
</dbReference>
<feature type="region of interest" description="Disordered" evidence="1">
    <location>
        <begin position="93"/>
        <end position="161"/>
    </location>
</feature>
<dbReference type="Pfam" id="PF20428">
    <property type="entry name" value="Sey1_3HB"/>
    <property type="match status" value="1"/>
</dbReference>
<comment type="caution">
    <text evidence="4">The sequence shown here is derived from an EMBL/GenBank/DDBJ whole genome shotgun (WGS) entry which is preliminary data.</text>
</comment>
<dbReference type="AlphaFoldDB" id="A0AAE0L3J2"/>
<feature type="transmembrane region" description="Helical" evidence="2">
    <location>
        <begin position="63"/>
        <end position="83"/>
    </location>
</feature>
<feature type="domain" description="Sey1/RHD3-like three-helix bundle" evidence="3">
    <location>
        <begin position="4"/>
        <end position="55"/>
    </location>
</feature>
<feature type="non-terminal residue" evidence="4">
    <location>
        <position position="1"/>
    </location>
</feature>
<dbReference type="GO" id="GO:0016320">
    <property type="term" value="P:endoplasmic reticulum membrane fusion"/>
    <property type="evidence" value="ECO:0007669"/>
    <property type="project" value="TreeGrafter"/>
</dbReference>
<dbReference type="InterPro" id="IPR046758">
    <property type="entry name" value="Sey1/RHD3-like_3HB"/>
</dbReference>
<evidence type="ECO:0000256" key="2">
    <source>
        <dbReference type="SAM" id="Phobius"/>
    </source>
</evidence>
<keyword evidence="5" id="KW-1185">Reference proteome</keyword>
<keyword evidence="2" id="KW-0472">Membrane</keyword>
<proteinExistence type="predicted"/>
<dbReference type="GO" id="GO:0003924">
    <property type="term" value="F:GTPase activity"/>
    <property type="evidence" value="ECO:0007669"/>
    <property type="project" value="TreeGrafter"/>
</dbReference>
<keyword evidence="2" id="KW-1133">Transmembrane helix</keyword>
<dbReference type="Proteomes" id="UP001190700">
    <property type="component" value="Unassembled WGS sequence"/>
</dbReference>
<dbReference type="PANTHER" id="PTHR45923">
    <property type="entry name" value="PROTEIN SEY1"/>
    <property type="match status" value="1"/>
</dbReference>
<evidence type="ECO:0000259" key="3">
    <source>
        <dbReference type="Pfam" id="PF20428"/>
    </source>
</evidence>
<evidence type="ECO:0000256" key="1">
    <source>
        <dbReference type="SAM" id="MobiDB-lite"/>
    </source>
</evidence>